<dbReference type="EMBL" id="JAYWIO010000001">
    <property type="protein sequence ID" value="KAK7290685.1"/>
    <property type="molecule type" value="Genomic_DNA"/>
</dbReference>
<organism evidence="2 3">
    <name type="scientific">Crotalaria pallida</name>
    <name type="common">Smooth rattlebox</name>
    <name type="synonym">Crotalaria striata</name>
    <dbReference type="NCBI Taxonomy" id="3830"/>
    <lineage>
        <taxon>Eukaryota</taxon>
        <taxon>Viridiplantae</taxon>
        <taxon>Streptophyta</taxon>
        <taxon>Embryophyta</taxon>
        <taxon>Tracheophyta</taxon>
        <taxon>Spermatophyta</taxon>
        <taxon>Magnoliopsida</taxon>
        <taxon>eudicotyledons</taxon>
        <taxon>Gunneridae</taxon>
        <taxon>Pentapetalae</taxon>
        <taxon>rosids</taxon>
        <taxon>fabids</taxon>
        <taxon>Fabales</taxon>
        <taxon>Fabaceae</taxon>
        <taxon>Papilionoideae</taxon>
        <taxon>50 kb inversion clade</taxon>
        <taxon>genistoids sensu lato</taxon>
        <taxon>core genistoids</taxon>
        <taxon>Crotalarieae</taxon>
        <taxon>Crotalaria</taxon>
    </lineage>
</organism>
<name>A0AAN9J1U9_CROPI</name>
<evidence type="ECO:0000256" key="1">
    <source>
        <dbReference type="SAM" id="MobiDB-lite"/>
    </source>
</evidence>
<feature type="compositionally biased region" description="Basic and acidic residues" evidence="1">
    <location>
        <begin position="108"/>
        <end position="128"/>
    </location>
</feature>
<sequence>MHAKPSSPNSKDNGAPFSIRGAIQVRDSALANFGEGVISNPNGQEQRESIPIISGTEGKDVVKIEEPTHGDWLVVTRKKRIKQKSQRPVKHNDKERENNAPSNTRAQDASDKVDHVQDAGAHKFDVAVKRGPGKRSRLEGKHSTPTHVLLRNAGVKGLDKAHTHTISNMANYVTFQAGNFGVSTPRLFKDTQMQEGPGKEGVVLNHDVDMVPETQLVFDPGQTKFNPEAFMQG</sequence>
<reference evidence="2 3" key="1">
    <citation type="submission" date="2024-01" db="EMBL/GenBank/DDBJ databases">
        <title>The genomes of 5 underutilized Papilionoideae crops provide insights into root nodulation and disease resistanc.</title>
        <authorList>
            <person name="Yuan L."/>
        </authorList>
    </citation>
    <scope>NUCLEOTIDE SEQUENCE [LARGE SCALE GENOMIC DNA]</scope>
    <source>
        <strain evidence="2">ZHUSHIDOU_FW_LH</strain>
        <tissue evidence="2">Leaf</tissue>
    </source>
</reference>
<feature type="compositionally biased region" description="Polar residues" evidence="1">
    <location>
        <begin position="1"/>
        <end position="12"/>
    </location>
</feature>
<dbReference type="AlphaFoldDB" id="A0AAN9J1U9"/>
<protein>
    <submittedName>
        <fullName evidence="2">Uncharacterized protein</fullName>
    </submittedName>
</protein>
<feature type="compositionally biased region" description="Basic residues" evidence="1">
    <location>
        <begin position="78"/>
        <end position="89"/>
    </location>
</feature>
<accession>A0AAN9J1U9</accession>
<feature type="region of interest" description="Disordered" evidence="1">
    <location>
        <begin position="78"/>
        <end position="142"/>
    </location>
</feature>
<proteinExistence type="predicted"/>
<evidence type="ECO:0000313" key="2">
    <source>
        <dbReference type="EMBL" id="KAK7290685.1"/>
    </source>
</evidence>
<keyword evidence="3" id="KW-1185">Reference proteome</keyword>
<dbReference type="Proteomes" id="UP001372338">
    <property type="component" value="Unassembled WGS sequence"/>
</dbReference>
<feature type="region of interest" description="Disordered" evidence="1">
    <location>
        <begin position="1"/>
        <end position="20"/>
    </location>
</feature>
<comment type="caution">
    <text evidence="2">The sequence shown here is derived from an EMBL/GenBank/DDBJ whole genome shotgun (WGS) entry which is preliminary data.</text>
</comment>
<gene>
    <name evidence="2" type="ORF">RIF29_05281</name>
</gene>
<evidence type="ECO:0000313" key="3">
    <source>
        <dbReference type="Proteomes" id="UP001372338"/>
    </source>
</evidence>